<sequence length="531" mass="60869">MNEITDSINLLNLDTWNATETSILSYIKTPIQNTFFASNSELIGTALRQSIIYFAETLNTTDRFSCTLGNEFRSTRTHKYQVLCPADNKTGETTTPMEITTFAPIAFEYLRTIIGISRNDFHTSFDQGDFISFANTGRSGSQMYKTQDDAYVIKTLRDHEAKLLLQTLSGLYLRYSHTCSLMTRYVGLYSVNIRSIFSSEIYCVVMLNNLPSVLDVHEVYDLKGSSVGRFSSIDLPLKRLKALKDLDFESFYPYGIRLPHEIYRRLRLTLENDIFDLRKMMITDYSLMLGIHHLDDYHRDNENGDGQSKMKLRPQLGISSFLAAINVDRAAIESPNAEEKIETDNESNEKFMTKFIMKPLHLIACPQEDTFTGNTLASSLLGIPGLTHDGHRVLLYPALIDCLQTFDYFKRVQHTLQNLRDPKRGAEYSVIQPDEYEKRILRFLFEKVFVDSKQTLEELLASPNICDTLPDNVNIERCQSIDERLTQPRESFDIIQESDVKYIEETNGEAIRTTEVIQSLTLQPLSPVELQ</sequence>
<dbReference type="Proteomes" id="UP000663828">
    <property type="component" value="Unassembled WGS sequence"/>
</dbReference>
<dbReference type="SUPFAM" id="SSF56104">
    <property type="entry name" value="SAICAR synthase-like"/>
    <property type="match status" value="1"/>
</dbReference>
<keyword evidence="1" id="KW-0418">Kinase</keyword>
<dbReference type="EMBL" id="CAJNOR010000042">
    <property type="protein sequence ID" value="CAF0769484.1"/>
    <property type="molecule type" value="Genomic_DNA"/>
</dbReference>
<proteinExistence type="predicted"/>
<dbReference type="InterPro" id="IPR002498">
    <property type="entry name" value="PInositol-4-P-4/5-kinase_core"/>
</dbReference>
<dbReference type="Pfam" id="PF01504">
    <property type="entry name" value="PIP5K"/>
    <property type="match status" value="1"/>
</dbReference>
<gene>
    <name evidence="3" type="ORF">XAT740_LOCUS1373</name>
</gene>
<dbReference type="PANTHER" id="PTHR23086:SF101">
    <property type="entry name" value="LP03320P-RELATED"/>
    <property type="match status" value="1"/>
</dbReference>
<name>A0A813QMY3_ADIRI</name>
<dbReference type="PROSITE" id="PS51455">
    <property type="entry name" value="PIPK"/>
    <property type="match status" value="1"/>
</dbReference>
<reference evidence="3" key="1">
    <citation type="submission" date="2021-02" db="EMBL/GenBank/DDBJ databases">
        <authorList>
            <person name="Nowell W R."/>
        </authorList>
    </citation>
    <scope>NUCLEOTIDE SEQUENCE</scope>
</reference>
<evidence type="ECO:0000313" key="3">
    <source>
        <dbReference type="EMBL" id="CAF0769484.1"/>
    </source>
</evidence>
<dbReference type="Gene3D" id="3.30.810.10">
    <property type="entry name" value="2-Layer Sandwich"/>
    <property type="match status" value="1"/>
</dbReference>
<dbReference type="InterPro" id="IPR023610">
    <property type="entry name" value="PInositol-4/5-P-5/4-kinase"/>
</dbReference>
<evidence type="ECO:0000259" key="2">
    <source>
        <dbReference type="PROSITE" id="PS51455"/>
    </source>
</evidence>
<dbReference type="SMART" id="SM00330">
    <property type="entry name" value="PIPKc"/>
    <property type="match status" value="1"/>
</dbReference>
<feature type="domain" description="PIPK" evidence="2">
    <location>
        <begin position="37"/>
        <end position="448"/>
    </location>
</feature>
<dbReference type="InterPro" id="IPR027484">
    <property type="entry name" value="PInositol-4-P-5-kinase_N"/>
</dbReference>
<evidence type="ECO:0000256" key="1">
    <source>
        <dbReference type="PROSITE-ProRule" id="PRU00781"/>
    </source>
</evidence>
<protein>
    <recommendedName>
        <fullName evidence="2">PIPK domain-containing protein</fullName>
    </recommendedName>
</protein>
<dbReference type="PANTHER" id="PTHR23086">
    <property type="entry name" value="PHOSPHATIDYLINOSITOL-4-PHOSPHATE 5-KINASE"/>
    <property type="match status" value="1"/>
</dbReference>
<comment type="caution">
    <text evidence="3">The sequence shown here is derived from an EMBL/GenBank/DDBJ whole genome shotgun (WGS) entry which is preliminary data.</text>
</comment>
<dbReference type="GO" id="GO:0016308">
    <property type="term" value="F:1-phosphatidylinositol-4-phosphate 5-kinase activity"/>
    <property type="evidence" value="ECO:0007669"/>
    <property type="project" value="TreeGrafter"/>
</dbReference>
<keyword evidence="1" id="KW-0547">Nucleotide-binding</keyword>
<keyword evidence="1" id="KW-0067">ATP-binding</keyword>
<keyword evidence="4" id="KW-1185">Reference proteome</keyword>
<accession>A0A813QMY3</accession>
<dbReference type="GO" id="GO:0046854">
    <property type="term" value="P:phosphatidylinositol phosphate biosynthetic process"/>
    <property type="evidence" value="ECO:0007669"/>
    <property type="project" value="TreeGrafter"/>
</dbReference>
<dbReference type="InterPro" id="IPR027483">
    <property type="entry name" value="PInositol-4-P-4/5-kinase_C_sf"/>
</dbReference>
<keyword evidence="1" id="KW-0808">Transferase</keyword>
<dbReference type="GO" id="GO:0005524">
    <property type="term" value="F:ATP binding"/>
    <property type="evidence" value="ECO:0007669"/>
    <property type="project" value="UniProtKB-UniRule"/>
</dbReference>
<evidence type="ECO:0000313" key="4">
    <source>
        <dbReference type="Proteomes" id="UP000663828"/>
    </source>
</evidence>
<dbReference type="AlphaFoldDB" id="A0A813QMY3"/>
<dbReference type="Gene3D" id="3.30.800.10">
    <property type="entry name" value="Phosphatidylinositol Phosphate Kinase II Beta"/>
    <property type="match status" value="1"/>
</dbReference>
<organism evidence="3 4">
    <name type="scientific">Adineta ricciae</name>
    <name type="common">Rotifer</name>
    <dbReference type="NCBI Taxonomy" id="249248"/>
    <lineage>
        <taxon>Eukaryota</taxon>
        <taxon>Metazoa</taxon>
        <taxon>Spiralia</taxon>
        <taxon>Gnathifera</taxon>
        <taxon>Rotifera</taxon>
        <taxon>Eurotatoria</taxon>
        <taxon>Bdelloidea</taxon>
        <taxon>Adinetida</taxon>
        <taxon>Adinetidae</taxon>
        <taxon>Adineta</taxon>
    </lineage>
</organism>
<dbReference type="GO" id="GO:0005886">
    <property type="term" value="C:plasma membrane"/>
    <property type="evidence" value="ECO:0007669"/>
    <property type="project" value="TreeGrafter"/>
</dbReference>